<evidence type="ECO:0000313" key="7">
    <source>
        <dbReference type="EMBL" id="MEE6259229.1"/>
    </source>
</evidence>
<feature type="transmembrane region" description="Helical" evidence="5">
    <location>
        <begin position="107"/>
        <end position="125"/>
    </location>
</feature>
<dbReference type="SUPFAM" id="SSF55874">
    <property type="entry name" value="ATPase domain of HSP90 chaperone/DNA topoisomerase II/histidine kinase"/>
    <property type="match status" value="1"/>
</dbReference>
<feature type="transmembrane region" description="Helical" evidence="5">
    <location>
        <begin position="75"/>
        <end position="95"/>
    </location>
</feature>
<keyword evidence="2" id="KW-0418">Kinase</keyword>
<dbReference type="InterPro" id="IPR036890">
    <property type="entry name" value="HATPase_C_sf"/>
</dbReference>
<dbReference type="RefSeq" id="WP_331214361.1">
    <property type="nucleotide sequence ID" value="NZ_JAZGQK010000010.1"/>
</dbReference>
<keyword evidence="8" id="KW-1185">Reference proteome</keyword>
<feature type="transmembrane region" description="Helical" evidence="5">
    <location>
        <begin position="145"/>
        <end position="174"/>
    </location>
</feature>
<keyword evidence="3" id="KW-0902">Two-component regulatory system</keyword>
<keyword evidence="5" id="KW-1133">Transmembrane helix</keyword>
<proteinExistence type="predicted"/>
<evidence type="ECO:0000259" key="6">
    <source>
        <dbReference type="Pfam" id="PF02518"/>
    </source>
</evidence>
<dbReference type="Gene3D" id="3.30.565.10">
    <property type="entry name" value="Histidine kinase-like ATPase, C-terminal domain"/>
    <property type="match status" value="1"/>
</dbReference>
<keyword evidence="5" id="KW-0812">Transmembrane</keyword>
<name>A0ABU7RRX1_9ACTN</name>
<dbReference type="PANTHER" id="PTHR24421:SF61">
    <property type="entry name" value="OXYGEN SENSOR HISTIDINE KINASE NREB"/>
    <property type="match status" value="1"/>
</dbReference>
<protein>
    <submittedName>
        <fullName evidence="7">ATP-binding protein</fullName>
    </submittedName>
</protein>
<gene>
    <name evidence="7" type="ORF">V1633_12105</name>
</gene>
<feature type="region of interest" description="Disordered" evidence="4">
    <location>
        <begin position="416"/>
        <end position="453"/>
    </location>
</feature>
<evidence type="ECO:0000256" key="2">
    <source>
        <dbReference type="ARBA" id="ARBA00022777"/>
    </source>
</evidence>
<evidence type="ECO:0000256" key="3">
    <source>
        <dbReference type="ARBA" id="ARBA00023012"/>
    </source>
</evidence>
<keyword evidence="7" id="KW-0067">ATP-binding</keyword>
<keyword evidence="5" id="KW-0472">Membrane</keyword>
<dbReference type="EMBL" id="JAZGQK010000010">
    <property type="protein sequence ID" value="MEE6259229.1"/>
    <property type="molecule type" value="Genomic_DNA"/>
</dbReference>
<reference evidence="7 8" key="1">
    <citation type="submission" date="2024-01" db="EMBL/GenBank/DDBJ databases">
        <title>Genome insights into Plantactinospora sonchi sp. nov.</title>
        <authorList>
            <person name="Wang L."/>
        </authorList>
    </citation>
    <scope>NUCLEOTIDE SEQUENCE [LARGE SCALE GENOMIC DNA]</scope>
    <source>
        <strain evidence="7 8">NEAU-QY2</strain>
    </source>
</reference>
<dbReference type="Pfam" id="PF02518">
    <property type="entry name" value="HATPase_c"/>
    <property type="match status" value="1"/>
</dbReference>
<organism evidence="7 8">
    <name type="scientific">Plantactinospora sonchi</name>
    <dbReference type="NCBI Taxonomy" id="1544735"/>
    <lineage>
        <taxon>Bacteria</taxon>
        <taxon>Bacillati</taxon>
        <taxon>Actinomycetota</taxon>
        <taxon>Actinomycetes</taxon>
        <taxon>Micromonosporales</taxon>
        <taxon>Micromonosporaceae</taxon>
        <taxon>Plantactinospora</taxon>
    </lineage>
</organism>
<dbReference type="InterPro" id="IPR050482">
    <property type="entry name" value="Sensor_HK_TwoCompSys"/>
</dbReference>
<keyword evidence="1" id="KW-0808">Transferase</keyword>
<feature type="domain" description="Histidine kinase/HSP90-like ATPase" evidence="6">
    <location>
        <begin position="329"/>
        <end position="415"/>
    </location>
</feature>
<sequence length="453" mass="49416">MSSGSANIERQGSRRISRFLSEARLGWVDARLMILMPGRERALRFLAVLLFAQRASYVVPAFVGMTTSAERYHSPALNITLLLLMLLWNVALGVGVWRRGWFSRADVMVDVTVAVVLLVVVNANIRTGYELSAANWAGKFALGTAALVGAVLALRAVFVALGVVLVTAVAAAAVQIGGLPPWESGFVNHVNSSIFFAFMLHFMRRFLCAQASAVDEATQRRLAAETATAAGAARFAERLHHYRRLHDTALATLTAIARGGLDHRTAEVRRRCAREADYIRQLLTEDQAESVTTLGATLAEVVADAGALDLRVHLRSVQIPGRLPRHVVEAIRDATREALNNVARHAGTREAWLTVDWHDDVLAVRVVDRGVGFDSERAGPGFGLRRSIEGRIREIGGELRLFSEPGHGTCVELFWSEHGPQHPDHDPEDPAEPSSDTVDLRTGTQVGGRLAAR</sequence>
<dbReference type="InterPro" id="IPR003594">
    <property type="entry name" value="HATPase_dom"/>
</dbReference>
<evidence type="ECO:0000256" key="4">
    <source>
        <dbReference type="SAM" id="MobiDB-lite"/>
    </source>
</evidence>
<accession>A0ABU7RRX1</accession>
<dbReference type="GO" id="GO:0005524">
    <property type="term" value="F:ATP binding"/>
    <property type="evidence" value="ECO:0007669"/>
    <property type="project" value="UniProtKB-KW"/>
</dbReference>
<dbReference type="Proteomes" id="UP001332243">
    <property type="component" value="Unassembled WGS sequence"/>
</dbReference>
<evidence type="ECO:0000256" key="5">
    <source>
        <dbReference type="SAM" id="Phobius"/>
    </source>
</evidence>
<evidence type="ECO:0000256" key="1">
    <source>
        <dbReference type="ARBA" id="ARBA00022679"/>
    </source>
</evidence>
<comment type="caution">
    <text evidence="7">The sequence shown here is derived from an EMBL/GenBank/DDBJ whole genome shotgun (WGS) entry which is preliminary data.</text>
</comment>
<dbReference type="PANTHER" id="PTHR24421">
    <property type="entry name" value="NITRATE/NITRITE SENSOR PROTEIN NARX-RELATED"/>
    <property type="match status" value="1"/>
</dbReference>
<feature type="transmembrane region" description="Helical" evidence="5">
    <location>
        <begin position="186"/>
        <end position="203"/>
    </location>
</feature>
<evidence type="ECO:0000313" key="8">
    <source>
        <dbReference type="Proteomes" id="UP001332243"/>
    </source>
</evidence>
<dbReference type="CDD" id="cd16917">
    <property type="entry name" value="HATPase_UhpB-NarQ-NarX-like"/>
    <property type="match status" value="1"/>
</dbReference>
<keyword evidence="7" id="KW-0547">Nucleotide-binding</keyword>